<dbReference type="WBParaSite" id="HPLM_0001165901-mRNA-1">
    <property type="protein sequence ID" value="HPLM_0001165901-mRNA-1"/>
    <property type="gene ID" value="HPLM_0001165901"/>
</dbReference>
<reference evidence="3" key="1">
    <citation type="submission" date="2017-02" db="UniProtKB">
        <authorList>
            <consortium name="WormBaseParasite"/>
        </authorList>
    </citation>
    <scope>IDENTIFICATION</scope>
</reference>
<evidence type="ECO:0000313" key="3">
    <source>
        <dbReference type="WBParaSite" id="HPLM_0001165901-mRNA-1"/>
    </source>
</evidence>
<keyword evidence="2" id="KW-1185">Reference proteome</keyword>
<evidence type="ECO:0000313" key="1">
    <source>
        <dbReference type="EMBL" id="VDO43423.1"/>
    </source>
</evidence>
<dbReference type="AlphaFoldDB" id="A0A0N4WKP2"/>
<gene>
    <name evidence="1" type="ORF">HPLM_LOCUS11651</name>
</gene>
<name>A0A0N4WKP2_HAEPC</name>
<accession>A0A0N4WKP2</accession>
<protein>
    <submittedName>
        <fullName evidence="3">Secreted protein</fullName>
    </submittedName>
</protein>
<sequence length="59" mass="6403">MAVLVGPLSLHPSFADLSAEQNREPQSSEQDGQVILRSAVLSRCGTSLRWITCPSRLHG</sequence>
<organism evidence="3">
    <name type="scientific">Haemonchus placei</name>
    <name type="common">Barber's pole worm</name>
    <dbReference type="NCBI Taxonomy" id="6290"/>
    <lineage>
        <taxon>Eukaryota</taxon>
        <taxon>Metazoa</taxon>
        <taxon>Ecdysozoa</taxon>
        <taxon>Nematoda</taxon>
        <taxon>Chromadorea</taxon>
        <taxon>Rhabditida</taxon>
        <taxon>Rhabditina</taxon>
        <taxon>Rhabditomorpha</taxon>
        <taxon>Strongyloidea</taxon>
        <taxon>Trichostrongylidae</taxon>
        <taxon>Haemonchus</taxon>
    </lineage>
</organism>
<reference evidence="1 2" key="2">
    <citation type="submission" date="2018-11" db="EMBL/GenBank/DDBJ databases">
        <authorList>
            <consortium name="Pathogen Informatics"/>
        </authorList>
    </citation>
    <scope>NUCLEOTIDE SEQUENCE [LARGE SCALE GENOMIC DNA]</scope>
    <source>
        <strain evidence="1 2">MHpl1</strain>
    </source>
</reference>
<proteinExistence type="predicted"/>
<evidence type="ECO:0000313" key="2">
    <source>
        <dbReference type="Proteomes" id="UP000268014"/>
    </source>
</evidence>
<dbReference type="EMBL" id="UZAF01017625">
    <property type="protein sequence ID" value="VDO43423.1"/>
    <property type="molecule type" value="Genomic_DNA"/>
</dbReference>
<dbReference type="Proteomes" id="UP000268014">
    <property type="component" value="Unassembled WGS sequence"/>
</dbReference>